<protein>
    <submittedName>
        <fullName evidence="2">TIGR02391 family protein</fullName>
    </submittedName>
</protein>
<feature type="domain" description="Conserved hypothetical protein CHP02391" evidence="1">
    <location>
        <begin position="18"/>
        <end position="135"/>
    </location>
</feature>
<name>A0A2U1T401_9CORY</name>
<proteinExistence type="predicted"/>
<dbReference type="NCBIfam" id="TIGR02391">
    <property type="entry name" value="hypoth_ymh"/>
    <property type="match status" value="1"/>
</dbReference>
<sequence length="142" mass="15348">MIELPPRTAPVRRLSFEGLHPAVAEASADLFADGHFSRAVNEAFKLIEVRVRDLLGSETSGTKLMDEAFGGKAPRLNIPGHEGRSGQDEQTGFHAIFRGAMLGICNPGAHELVVEQDAQEALEYVALASLLHRRLDSSTAES</sequence>
<accession>A0A2U1T401</accession>
<dbReference type="AlphaFoldDB" id="A0A2U1T401"/>
<dbReference type="Pfam" id="PF09509">
    <property type="entry name" value="Hypoth_Ymh"/>
    <property type="match status" value="1"/>
</dbReference>
<dbReference type="InterPro" id="IPR012654">
    <property type="entry name" value="CHP02391"/>
</dbReference>
<dbReference type="Proteomes" id="UP000244989">
    <property type="component" value="Unassembled WGS sequence"/>
</dbReference>
<comment type="caution">
    <text evidence="2">The sequence shown here is derived from an EMBL/GenBank/DDBJ whole genome shotgun (WGS) entry which is preliminary data.</text>
</comment>
<evidence type="ECO:0000313" key="2">
    <source>
        <dbReference type="EMBL" id="PWC00736.1"/>
    </source>
</evidence>
<keyword evidence="3" id="KW-1185">Reference proteome</keyword>
<evidence type="ECO:0000313" key="3">
    <source>
        <dbReference type="Proteomes" id="UP000244989"/>
    </source>
</evidence>
<dbReference type="KEGG" id="cyz:C3B44_08630"/>
<evidence type="ECO:0000259" key="1">
    <source>
        <dbReference type="Pfam" id="PF09509"/>
    </source>
</evidence>
<dbReference type="EMBL" id="QEEZ01000037">
    <property type="protein sequence ID" value="PWC00736.1"/>
    <property type="molecule type" value="Genomic_DNA"/>
</dbReference>
<organism evidence="2 3">
    <name type="scientific">Corynebacterium yudongzhengii</name>
    <dbReference type="NCBI Taxonomy" id="2080740"/>
    <lineage>
        <taxon>Bacteria</taxon>
        <taxon>Bacillati</taxon>
        <taxon>Actinomycetota</taxon>
        <taxon>Actinomycetes</taxon>
        <taxon>Mycobacteriales</taxon>
        <taxon>Corynebacteriaceae</taxon>
        <taxon>Corynebacterium</taxon>
    </lineage>
</organism>
<reference evidence="3" key="1">
    <citation type="submission" date="2018-04" db="EMBL/GenBank/DDBJ databases">
        <authorList>
            <person name="Liu S."/>
            <person name="Wang Z."/>
            <person name="Li J."/>
        </authorList>
    </citation>
    <scope>NUCLEOTIDE SEQUENCE [LARGE SCALE GENOMIC DNA]</scope>
    <source>
        <strain evidence="3">2189</strain>
    </source>
</reference>
<gene>
    <name evidence="2" type="ORF">DF222_11235</name>
</gene>